<feature type="region of interest" description="Disordered" evidence="1">
    <location>
        <begin position="73"/>
        <end position="147"/>
    </location>
</feature>
<evidence type="ECO:0000313" key="3">
    <source>
        <dbReference type="WBParaSite" id="HCON_00048360-00001"/>
    </source>
</evidence>
<feature type="compositionally biased region" description="Polar residues" evidence="1">
    <location>
        <begin position="75"/>
        <end position="84"/>
    </location>
</feature>
<keyword evidence="2" id="KW-1185">Reference proteome</keyword>
<proteinExistence type="predicted"/>
<organism evidence="2 3">
    <name type="scientific">Haemonchus contortus</name>
    <name type="common">Barber pole worm</name>
    <dbReference type="NCBI Taxonomy" id="6289"/>
    <lineage>
        <taxon>Eukaryota</taxon>
        <taxon>Metazoa</taxon>
        <taxon>Ecdysozoa</taxon>
        <taxon>Nematoda</taxon>
        <taxon>Chromadorea</taxon>
        <taxon>Rhabditida</taxon>
        <taxon>Rhabditina</taxon>
        <taxon>Rhabditomorpha</taxon>
        <taxon>Strongyloidea</taxon>
        <taxon>Trichostrongylidae</taxon>
        <taxon>Haemonchus</taxon>
    </lineage>
</organism>
<feature type="compositionally biased region" description="Basic and acidic residues" evidence="1">
    <location>
        <begin position="1"/>
        <end position="21"/>
    </location>
</feature>
<dbReference type="Proteomes" id="UP000025227">
    <property type="component" value="Unplaced"/>
</dbReference>
<reference evidence="3" key="1">
    <citation type="submission" date="2020-12" db="UniProtKB">
        <authorList>
            <consortium name="WormBaseParasite"/>
        </authorList>
    </citation>
    <scope>IDENTIFICATION</scope>
    <source>
        <strain evidence="3">MHco3</strain>
    </source>
</reference>
<feature type="region of interest" description="Disordered" evidence="1">
    <location>
        <begin position="1"/>
        <end position="24"/>
    </location>
</feature>
<feature type="compositionally biased region" description="Basic and acidic residues" evidence="1">
    <location>
        <begin position="90"/>
        <end position="118"/>
    </location>
</feature>
<sequence length="237" mass="27341">MSSEKRDGDFHRTKPHLENFKEALPPLPTPDPLYNDMIKCSVKLYMYIVELIDNISSDTAYLLDNNDSWPVLAQPNATTTSNPDGPTKISETDHDEKGNTEESNEIERVRNNIDHMESVDEQDEGNFERNNEDEYEDQEANNELDESEILKEIDDLEKELEEVYYRIRDLLRMRTCMSLSTTRPRGKTIDTRGSDPTLSHACMKPCLTRVKKTYLISALTKQLWDISTNPASIKIHN</sequence>
<dbReference type="WBParaSite" id="HCON_00048360-00001">
    <property type="protein sequence ID" value="HCON_00048360-00001"/>
    <property type="gene ID" value="HCON_00048360"/>
</dbReference>
<dbReference type="AlphaFoldDB" id="A0A7I4Y613"/>
<evidence type="ECO:0000313" key="2">
    <source>
        <dbReference type="Proteomes" id="UP000025227"/>
    </source>
</evidence>
<evidence type="ECO:0000256" key="1">
    <source>
        <dbReference type="SAM" id="MobiDB-lite"/>
    </source>
</evidence>
<protein>
    <submittedName>
        <fullName evidence="3">Uncharacterized protein</fullName>
    </submittedName>
</protein>
<feature type="compositionally biased region" description="Acidic residues" evidence="1">
    <location>
        <begin position="133"/>
        <end position="147"/>
    </location>
</feature>
<name>A0A7I4Y613_HAECO</name>
<accession>A0A7I4Y613</accession>